<accession>A0A6J5NJM4</accession>
<sequence>MLKLLPIQPPEAPAKHEALVSLAGYRARLEKCPDDRRGNWHEAATTAWTAMLQFERMVSQLLDISAAAASQDASEAIDHAIDVLVESAATVTVEAERRAEDDATNGAFYCAIDNWNMRRGAAS</sequence>
<gene>
    <name evidence="1" type="ORF">UFOVP670_26</name>
</gene>
<evidence type="ECO:0000313" key="1">
    <source>
        <dbReference type="EMBL" id="CAB4155584.1"/>
    </source>
</evidence>
<organism evidence="1">
    <name type="scientific">uncultured Caudovirales phage</name>
    <dbReference type="NCBI Taxonomy" id="2100421"/>
    <lineage>
        <taxon>Viruses</taxon>
        <taxon>Duplodnaviria</taxon>
        <taxon>Heunggongvirae</taxon>
        <taxon>Uroviricota</taxon>
        <taxon>Caudoviricetes</taxon>
        <taxon>Peduoviridae</taxon>
        <taxon>Maltschvirus</taxon>
        <taxon>Maltschvirus maltsch</taxon>
    </lineage>
</organism>
<reference evidence="1" key="1">
    <citation type="submission" date="2020-04" db="EMBL/GenBank/DDBJ databases">
        <authorList>
            <person name="Chiriac C."/>
            <person name="Salcher M."/>
            <person name="Ghai R."/>
            <person name="Kavagutti S V."/>
        </authorList>
    </citation>
    <scope>NUCLEOTIDE SEQUENCE</scope>
</reference>
<name>A0A6J5NJM4_9CAUD</name>
<proteinExistence type="predicted"/>
<dbReference type="EMBL" id="LR796632">
    <property type="protein sequence ID" value="CAB4155584.1"/>
    <property type="molecule type" value="Genomic_DNA"/>
</dbReference>
<protein>
    <submittedName>
        <fullName evidence="1">Uncharacterized protein</fullName>
    </submittedName>
</protein>